<dbReference type="InterPro" id="IPR042211">
    <property type="entry name" value="CRISPR-assoc_Cas1_N"/>
</dbReference>
<dbReference type="GO" id="GO:0051607">
    <property type="term" value="P:defense response to virus"/>
    <property type="evidence" value="ECO:0007669"/>
    <property type="project" value="UniProtKB-UniRule"/>
</dbReference>
<keyword evidence="7 10" id="KW-0238">DNA-binding</keyword>
<dbReference type="Gene3D" id="1.20.120.920">
    <property type="entry name" value="CRISPR-associated endonuclease Cas1, C-terminal domain"/>
    <property type="match status" value="1"/>
</dbReference>
<comment type="cofactor">
    <cofactor evidence="10">
        <name>Mg(2+)</name>
        <dbReference type="ChEBI" id="CHEBI:18420"/>
    </cofactor>
    <cofactor evidence="10">
        <name>Mn(2+)</name>
        <dbReference type="ChEBI" id="CHEBI:29035"/>
    </cofactor>
</comment>
<dbReference type="InterPro" id="IPR002729">
    <property type="entry name" value="CRISPR-assoc_Cas1"/>
</dbReference>
<dbReference type="NCBIfam" id="TIGR00287">
    <property type="entry name" value="cas1"/>
    <property type="match status" value="1"/>
</dbReference>
<keyword evidence="4 10" id="KW-0378">Hydrolase</keyword>
<dbReference type="Gene3D" id="3.100.10.20">
    <property type="entry name" value="CRISPR-associated endonuclease Cas1, N-terminal domain"/>
    <property type="match status" value="1"/>
</dbReference>
<keyword evidence="3 10" id="KW-0255">Endonuclease</keyword>
<dbReference type="GO" id="GO:0004520">
    <property type="term" value="F:DNA endonuclease activity"/>
    <property type="evidence" value="ECO:0007669"/>
    <property type="project" value="InterPro"/>
</dbReference>
<dbReference type="InterPro" id="IPR050646">
    <property type="entry name" value="Cas1"/>
</dbReference>
<evidence type="ECO:0000256" key="4">
    <source>
        <dbReference type="ARBA" id="ARBA00022801"/>
    </source>
</evidence>
<evidence type="ECO:0000256" key="10">
    <source>
        <dbReference type="HAMAP-Rule" id="MF_01470"/>
    </source>
</evidence>
<feature type="binding site" evidence="10">
    <location>
        <position position="234"/>
    </location>
    <ligand>
        <name>Mn(2+)</name>
        <dbReference type="ChEBI" id="CHEBI:29035"/>
    </ligand>
</feature>
<dbReference type="GO" id="GO:0046872">
    <property type="term" value="F:metal ion binding"/>
    <property type="evidence" value="ECO:0007669"/>
    <property type="project" value="UniProtKB-UniRule"/>
</dbReference>
<feature type="binding site" evidence="10">
    <location>
        <position position="166"/>
    </location>
    <ligand>
        <name>Mn(2+)</name>
        <dbReference type="ChEBI" id="CHEBI:29035"/>
    </ligand>
</feature>
<dbReference type="Pfam" id="PF01867">
    <property type="entry name" value="Cas_Cas1"/>
    <property type="match status" value="1"/>
</dbReference>
<comment type="function">
    <text evidence="10">CRISPR (clustered regularly interspaced short palindromic repeat), is an adaptive immune system that provides protection against mobile genetic elements (viruses, transposable elements and conjugative plasmids). CRISPR clusters contain spacers, sequences complementary to antecedent mobile elements, and target invading nucleic acids. CRISPR clusters are transcribed and processed into CRISPR RNA (crRNA). Acts as a dsDNA endonuclease. Involved in the integration of spacer DNA into the CRISPR cassette.</text>
</comment>
<dbReference type="GO" id="GO:0043571">
    <property type="term" value="P:maintenance of CRISPR repeat elements"/>
    <property type="evidence" value="ECO:0007669"/>
    <property type="project" value="UniProtKB-UniRule"/>
</dbReference>
<dbReference type="Proteomes" id="UP000469440">
    <property type="component" value="Unassembled WGS sequence"/>
</dbReference>
<dbReference type="InterPro" id="IPR042206">
    <property type="entry name" value="CRISPR-assoc_Cas1_C"/>
</dbReference>
<keyword evidence="6 10" id="KW-0051">Antiviral defense</keyword>
<accession>A0A6N8I0P7</accession>
<keyword evidence="12" id="KW-1185">Reference proteome</keyword>
<organism evidence="11 12">
    <name type="scientific">Caproicibacter fermentans</name>
    <dbReference type="NCBI Taxonomy" id="2576756"/>
    <lineage>
        <taxon>Bacteria</taxon>
        <taxon>Bacillati</taxon>
        <taxon>Bacillota</taxon>
        <taxon>Clostridia</taxon>
        <taxon>Eubacteriales</taxon>
        <taxon>Acutalibacteraceae</taxon>
        <taxon>Caproicibacter</taxon>
    </lineage>
</organism>
<dbReference type="GO" id="GO:0003677">
    <property type="term" value="F:DNA binding"/>
    <property type="evidence" value="ECO:0007669"/>
    <property type="project" value="UniProtKB-KW"/>
</dbReference>
<dbReference type="HAMAP" id="MF_01470">
    <property type="entry name" value="Cas1"/>
    <property type="match status" value="1"/>
</dbReference>
<evidence type="ECO:0000256" key="8">
    <source>
        <dbReference type="ARBA" id="ARBA00023211"/>
    </source>
</evidence>
<protein>
    <recommendedName>
        <fullName evidence="10">CRISPR-associated endonuclease Cas1</fullName>
        <ecNumber evidence="10">3.1.-.-</ecNumber>
    </recommendedName>
</protein>
<evidence type="ECO:0000256" key="1">
    <source>
        <dbReference type="ARBA" id="ARBA00022722"/>
    </source>
</evidence>
<reference evidence="11 12" key="1">
    <citation type="submission" date="2019-09" db="EMBL/GenBank/DDBJ databases">
        <title>Genome sequence of Clostridium sp. EA1.</title>
        <authorList>
            <person name="Poehlein A."/>
            <person name="Bengelsdorf F.R."/>
            <person name="Daniel R."/>
        </authorList>
    </citation>
    <scope>NUCLEOTIDE SEQUENCE [LARGE SCALE GENOMIC DNA]</scope>
    <source>
        <strain evidence="11 12">EA1</strain>
    </source>
</reference>
<dbReference type="PANTHER" id="PTHR34353:SF2">
    <property type="entry name" value="CRISPR-ASSOCIATED ENDONUCLEASE CAS1 1"/>
    <property type="match status" value="1"/>
</dbReference>
<dbReference type="InterPro" id="IPR019856">
    <property type="entry name" value="CRISPR-assoc_Cas1_DVULG"/>
</dbReference>
<keyword evidence="8 10" id="KW-0464">Manganese</keyword>
<evidence type="ECO:0000256" key="9">
    <source>
        <dbReference type="ARBA" id="ARBA00038592"/>
    </source>
</evidence>
<evidence type="ECO:0000256" key="2">
    <source>
        <dbReference type="ARBA" id="ARBA00022723"/>
    </source>
</evidence>
<comment type="similarity">
    <text evidence="10">Belongs to the CRISPR-associated endonuclease Cas1 family.</text>
</comment>
<comment type="caution">
    <text evidence="11">The sequence shown here is derived from an EMBL/GenBank/DDBJ whole genome shotgun (WGS) entry which is preliminary data.</text>
</comment>
<keyword evidence="2 10" id="KW-0479">Metal-binding</keyword>
<sequence>MRKLLNTLYITHQEAYLSLDGENIVMLLDGKEAARLPLSNIESVVCMNYPGCSPALMGKCAEERIGLCFISPGGRFLARVTGQVKGNVFLRKQQMETFSDPERQTELIQNLITAKLKNTRNLLMRSRRDYPQTDTGGKLSRCIDLLEENQKKLLQEKEPEALRGIEGQSAKAYFDVFDSLFTQQKEDFSLSGRTKRPPLDLTNAMLSFLYTICTNDIASALECVGLDPYIGLFHTLRPGRASLACDIMEEFRALVERLVLTMVNLKIVQKSDFDKQVSGAVWLNDDGRKKVITAWQNKKNECVKHPFTKEKAPIGLFPYVQANLLAKYIRGEIETYPNLVWG</sequence>
<evidence type="ECO:0000256" key="5">
    <source>
        <dbReference type="ARBA" id="ARBA00022842"/>
    </source>
</evidence>
<dbReference type="NCBIfam" id="TIGR03640">
    <property type="entry name" value="cas1_DVULG"/>
    <property type="match status" value="1"/>
</dbReference>
<evidence type="ECO:0000256" key="3">
    <source>
        <dbReference type="ARBA" id="ARBA00022759"/>
    </source>
</evidence>
<dbReference type="EC" id="3.1.-.-" evidence="10"/>
<keyword evidence="5 10" id="KW-0460">Magnesium</keyword>
<evidence type="ECO:0000256" key="6">
    <source>
        <dbReference type="ARBA" id="ARBA00023118"/>
    </source>
</evidence>
<evidence type="ECO:0000256" key="7">
    <source>
        <dbReference type="ARBA" id="ARBA00023125"/>
    </source>
</evidence>
<comment type="subunit">
    <text evidence="9 10">Homodimer, forms a heterotetramer with a Cas2 homodimer.</text>
</comment>
<proteinExistence type="inferred from homology"/>
<gene>
    <name evidence="10 11" type="primary">cas1</name>
    <name evidence="11" type="ORF">CAFE_24240</name>
</gene>
<keyword evidence="1 10" id="KW-0540">Nuclease</keyword>
<feature type="binding site" evidence="10">
    <location>
        <position position="249"/>
    </location>
    <ligand>
        <name>Mn(2+)</name>
        <dbReference type="ChEBI" id="CHEBI:29035"/>
    </ligand>
</feature>
<dbReference type="OrthoDB" id="9803119at2"/>
<dbReference type="EMBL" id="VWXL01000069">
    <property type="protein sequence ID" value="MVB11701.1"/>
    <property type="molecule type" value="Genomic_DNA"/>
</dbReference>
<name>A0A6N8I0P7_9FIRM</name>
<dbReference type="AlphaFoldDB" id="A0A6N8I0P7"/>
<evidence type="ECO:0000313" key="11">
    <source>
        <dbReference type="EMBL" id="MVB11701.1"/>
    </source>
</evidence>
<evidence type="ECO:0000313" key="12">
    <source>
        <dbReference type="Proteomes" id="UP000469440"/>
    </source>
</evidence>
<dbReference type="RefSeq" id="WP_066646514.1">
    <property type="nucleotide sequence ID" value="NZ_VWXL01000069.1"/>
</dbReference>
<dbReference type="PANTHER" id="PTHR34353">
    <property type="entry name" value="CRISPR-ASSOCIATED ENDONUCLEASE CAS1 1"/>
    <property type="match status" value="1"/>
</dbReference>
<dbReference type="GO" id="GO:0016787">
    <property type="term" value="F:hydrolase activity"/>
    <property type="evidence" value="ECO:0007669"/>
    <property type="project" value="UniProtKB-KW"/>
</dbReference>